<dbReference type="EMBL" id="AJWK01024926">
    <property type="status" value="NOT_ANNOTATED_CDS"/>
    <property type="molecule type" value="Genomic_DNA"/>
</dbReference>
<keyword evidence="2" id="KW-0175">Coiled coil</keyword>
<dbReference type="EnsemblMetazoa" id="LLOJ007514-RA">
    <property type="protein sequence ID" value="LLOJ007514-PA"/>
    <property type="gene ID" value="LLOJ007514"/>
</dbReference>
<feature type="compositionally biased region" description="Basic and acidic residues" evidence="3">
    <location>
        <begin position="456"/>
        <end position="465"/>
    </location>
</feature>
<dbReference type="EMBL" id="AJWK01024925">
    <property type="status" value="NOT_ANNOTATED_CDS"/>
    <property type="molecule type" value="Genomic_DNA"/>
</dbReference>
<feature type="region of interest" description="Disordered" evidence="3">
    <location>
        <begin position="1126"/>
        <end position="1148"/>
    </location>
</feature>
<feature type="compositionally biased region" description="Low complexity" evidence="3">
    <location>
        <begin position="994"/>
        <end position="1009"/>
    </location>
</feature>
<feature type="region of interest" description="Disordered" evidence="3">
    <location>
        <begin position="1326"/>
        <end position="1363"/>
    </location>
</feature>
<feature type="region of interest" description="Disordered" evidence="3">
    <location>
        <begin position="523"/>
        <end position="624"/>
    </location>
</feature>
<keyword evidence="1" id="KW-0479">Metal-binding</keyword>
<dbReference type="VEuPathDB" id="VectorBase:LLOJ007514"/>
<feature type="region of interest" description="Disordered" evidence="3">
    <location>
        <begin position="56"/>
        <end position="137"/>
    </location>
</feature>
<feature type="coiled-coil region" evidence="2">
    <location>
        <begin position="1202"/>
        <end position="1236"/>
    </location>
</feature>
<dbReference type="VEuPathDB" id="VectorBase:LLONM1_002311"/>
<feature type="region of interest" description="Disordered" evidence="3">
    <location>
        <begin position="442"/>
        <end position="484"/>
    </location>
</feature>
<feature type="coiled-coil region" evidence="2">
    <location>
        <begin position="1383"/>
        <end position="1417"/>
    </location>
</feature>
<keyword evidence="1" id="KW-0862">Zinc</keyword>
<feature type="compositionally biased region" description="Basic and acidic residues" evidence="3">
    <location>
        <begin position="869"/>
        <end position="901"/>
    </location>
</feature>
<dbReference type="InterPro" id="IPR000571">
    <property type="entry name" value="Znf_CCCH"/>
</dbReference>
<dbReference type="GO" id="GO:0008270">
    <property type="term" value="F:zinc ion binding"/>
    <property type="evidence" value="ECO:0007669"/>
    <property type="project" value="UniProtKB-KW"/>
</dbReference>
<feature type="compositionally biased region" description="Acidic residues" evidence="3">
    <location>
        <begin position="444"/>
        <end position="455"/>
    </location>
</feature>
<dbReference type="PANTHER" id="PTHR48038">
    <property type="entry name" value="RIBONUCLEOPROTEIN RB97D"/>
    <property type="match status" value="1"/>
</dbReference>
<dbReference type="InterPro" id="IPR019607">
    <property type="entry name" value="Putative_zinc-finger_domain"/>
</dbReference>
<dbReference type="EMBL" id="AJWK01024924">
    <property type="status" value="NOT_ANNOTATED_CDS"/>
    <property type="molecule type" value="Genomic_DNA"/>
</dbReference>
<feature type="domain" description="C3H1-type" evidence="4">
    <location>
        <begin position="1550"/>
        <end position="1576"/>
    </location>
</feature>
<protein>
    <recommendedName>
        <fullName evidence="4">C3H1-type domain-containing protein</fullName>
    </recommendedName>
</protein>
<feature type="compositionally biased region" description="Basic and acidic residues" evidence="3">
    <location>
        <begin position="387"/>
        <end position="419"/>
    </location>
</feature>
<accession>A0A1B0CRL6</accession>
<feature type="compositionally biased region" description="Basic and acidic residues" evidence="3">
    <location>
        <begin position="1326"/>
        <end position="1335"/>
    </location>
</feature>
<feature type="coiled-coil region" evidence="2">
    <location>
        <begin position="1148"/>
        <end position="1175"/>
    </location>
</feature>
<feature type="compositionally biased region" description="Low complexity" evidence="3">
    <location>
        <begin position="532"/>
        <end position="545"/>
    </location>
</feature>
<feature type="compositionally biased region" description="Acidic residues" evidence="3">
    <location>
        <begin position="822"/>
        <end position="833"/>
    </location>
</feature>
<keyword evidence="1" id="KW-0863">Zinc-finger</keyword>
<feature type="compositionally biased region" description="Basic and acidic residues" evidence="3">
    <location>
        <begin position="549"/>
        <end position="572"/>
    </location>
</feature>
<name>A0A1B0CRL6_LUTLO</name>
<feature type="zinc finger region" description="C3H1-type" evidence="1">
    <location>
        <begin position="1550"/>
        <end position="1576"/>
    </location>
</feature>
<dbReference type="PANTHER" id="PTHR48038:SF1">
    <property type="entry name" value="RIBONUCLEOPROTEIN RB97D"/>
    <property type="match status" value="1"/>
</dbReference>
<keyword evidence="6" id="KW-1185">Reference proteome</keyword>
<evidence type="ECO:0000256" key="2">
    <source>
        <dbReference type="SAM" id="Coils"/>
    </source>
</evidence>
<organism evidence="5 6">
    <name type="scientific">Lutzomyia longipalpis</name>
    <name type="common">Sand fly</name>
    <dbReference type="NCBI Taxonomy" id="7200"/>
    <lineage>
        <taxon>Eukaryota</taxon>
        <taxon>Metazoa</taxon>
        <taxon>Ecdysozoa</taxon>
        <taxon>Arthropoda</taxon>
        <taxon>Hexapoda</taxon>
        <taxon>Insecta</taxon>
        <taxon>Pterygota</taxon>
        <taxon>Neoptera</taxon>
        <taxon>Endopterygota</taxon>
        <taxon>Diptera</taxon>
        <taxon>Nematocera</taxon>
        <taxon>Psychodoidea</taxon>
        <taxon>Psychodidae</taxon>
        <taxon>Lutzomyia</taxon>
        <taxon>Lutzomyia</taxon>
    </lineage>
</organism>
<feature type="compositionally biased region" description="Basic and acidic residues" evidence="3">
    <location>
        <begin position="918"/>
        <end position="927"/>
    </location>
</feature>
<sequence length="1583" mass="175234">MASMVDASGEREEGEIVENTEYEDISSDEEFSLRLRIEELEARNFELEQIANISGFATDPYDLNAGKGADHVGKENLQKHRSRSNEELRTPRRTHRTAMRSIRTHPVSKRKRDKSQKSTKRRKKRRPSVSSSDSGSFLDREQLDRALNRSVDSSNDVIEIPVEIPVITIDDDDNDEDEDVLKLRLEALQSKQEIKDVLPEVIATQTTPVEPDEQELRLIALKSAVVNKHEARKKRRAQECPYSPTDDLECLPVESPAVVKVDDCSMDISPLESPVIILDNSCVEVDMEISSDTQEIPPQKIQPPAGNAIPEFIVPDVGESEDEMTLRNLLLSEMKKPPEDPESPADGNLEEDCLRSLLLSSIKKPKTPPAVSDGEEPIKADALQPKGDAEKQPKDAPEKLPEAPKKPENVPLEKIEKTTGRRSALVTDFPAFKVTPLIIKLGESESEAEELGEGEGDGKDFDVDNKSPSSLVMESPCDSPASPAAAALPTAAAAATQNEDGATAVAAPGHVFQDKLDLFLKQARSNVEKNSPPQKTKPAKLPKTPLVRKGADHVGKENLQKHRSRSNEELRTPRRTHRTAMRSIRTHPVSKRKRDKSQKSTKRRKKRRPSVSSSDSGSFLDREQLDRALNRSVDSSNDVIEIPVEIPVITIDDDDNDEDEDVLKLRLEALQSKQEIKDVLPEVIATQTTPVEPDEQELRLIALKSVVVNKHEARKKRRAQECPYSPTDDLECLPVESPAVVKVDDCSMDISPLESPVIVLDNSCVEVDMEISSDTQEIPPQKIQPPAGNAIPEFIVPDVGESEDEMTLRNLLLSEMKKPPEDPESPADGNLEEDCLRSLLLSSIKKPKTPPAVSDGEEPIKADALQPKGDAEKQPKDAPEKLPEAPKKPENVPLEKIEKTTGRRSALSEAEELGEGEGDGKDFDVDNKSPSSLVMESPCDSPASPAAAALPTAAAAAMQNEEGATAAAAPGHVFQDKLDLFLKQARSNVEKNSPPQKTKPAKLPKTPLALSHLPMSSQLEYRRLVARMNLLEKQKKRQLQQKTLPATKKVCQEAVGSGNDSDKTVLKTSNNIKVIVQTESTTDGVTNNNDSADMTVMVRKDEPLRKKVLMKSATCAVAGMKNGLKSPVKVGKKKPPPAPKLTGSPPKVPKEEELLEKFLKKVAKLSEEKKKKTLELYENHFAATSSTFLEGLDDLLVMVKNIQAEKIEQYRLQDELMRLQKQMRATEEALAQKKGIIQKLTPKMTSQHKDILKHRNKCVTLNKMCLKLGQMVQGTKYILPNNTKKKLMDKFKILAAETKRLKEIQSNDGAKGGSSDEAPKDVAKVNVPKDPKEKQQQVQDGTISGGQAEKTHNSYKSPLDHMNSKPSTFLEGLDDLLVMVKNIQAEKIEQYRLQDELMRLQKQMRATEEALAQKKGIIQKLTPKMTSQHKDILKHRNKCVTLNKMCLKLGQMVQGTKYILPNNTKKKLMDKFKILAAETKRLKEIQSNDGAKGGSSDEAPKDVAKVNVPKDPKEKQQQVQEGTISGGQAEKTHNSYKSPLDHMNSKPTANPDAVVCPFDLMGKCEDPECRFSHLNGIGQTSGR</sequence>
<proteinExistence type="predicted"/>
<feature type="region of interest" description="Disordered" evidence="3">
    <location>
        <begin position="1507"/>
        <end position="1551"/>
    </location>
</feature>
<dbReference type="Proteomes" id="UP000092461">
    <property type="component" value="Unassembled WGS sequence"/>
</dbReference>
<feature type="region of interest" description="Disordered" evidence="3">
    <location>
        <begin position="988"/>
        <end position="1009"/>
    </location>
</feature>
<feature type="region of interest" description="Disordered" evidence="3">
    <location>
        <begin position="816"/>
        <end position="835"/>
    </location>
</feature>
<feature type="compositionally biased region" description="Basic and acidic residues" evidence="3">
    <location>
        <begin position="68"/>
        <end position="90"/>
    </location>
</feature>
<feature type="region of interest" description="Disordered" evidence="3">
    <location>
        <begin position="360"/>
        <end position="421"/>
    </location>
</feature>
<evidence type="ECO:0000313" key="6">
    <source>
        <dbReference type="Proteomes" id="UP000092461"/>
    </source>
</evidence>
<feature type="compositionally biased region" description="Low complexity" evidence="3">
    <location>
        <begin position="610"/>
        <end position="619"/>
    </location>
</feature>
<feature type="region of interest" description="Disordered" evidence="3">
    <location>
        <begin position="841"/>
        <end position="948"/>
    </location>
</feature>
<evidence type="ECO:0000256" key="1">
    <source>
        <dbReference type="PROSITE-ProRule" id="PRU00723"/>
    </source>
</evidence>
<reference evidence="5" key="1">
    <citation type="submission" date="2020-05" db="UniProtKB">
        <authorList>
            <consortium name="EnsemblMetazoa"/>
        </authorList>
    </citation>
    <scope>IDENTIFICATION</scope>
    <source>
        <strain evidence="5">Jacobina</strain>
    </source>
</reference>
<dbReference type="Pfam" id="PF10650">
    <property type="entry name" value="zf-C3H1"/>
    <property type="match status" value="1"/>
</dbReference>
<feature type="compositionally biased region" description="Basic residues" evidence="3">
    <location>
        <begin position="91"/>
        <end position="127"/>
    </location>
</feature>
<feature type="compositionally biased region" description="Acidic residues" evidence="3">
    <location>
        <begin position="12"/>
        <end position="28"/>
    </location>
</feature>
<evidence type="ECO:0000259" key="4">
    <source>
        <dbReference type="PROSITE" id="PS50103"/>
    </source>
</evidence>
<evidence type="ECO:0000256" key="3">
    <source>
        <dbReference type="SAM" id="MobiDB-lite"/>
    </source>
</evidence>
<feature type="region of interest" description="Disordered" evidence="3">
    <location>
        <begin position="1"/>
        <end position="28"/>
    </location>
</feature>
<feature type="compositionally biased region" description="Low complexity" evidence="3">
    <location>
        <begin position="128"/>
        <end position="137"/>
    </location>
</feature>
<feature type="compositionally biased region" description="Basic and acidic residues" evidence="3">
    <location>
        <begin position="1507"/>
        <end position="1516"/>
    </location>
</feature>
<dbReference type="PROSITE" id="PS50103">
    <property type="entry name" value="ZF_C3H1"/>
    <property type="match status" value="1"/>
</dbReference>
<feature type="compositionally biased region" description="Basic residues" evidence="3">
    <location>
        <begin position="573"/>
        <end position="609"/>
    </location>
</feature>
<evidence type="ECO:0000313" key="5">
    <source>
        <dbReference type="EnsemblMetazoa" id="LLOJ007514-PA"/>
    </source>
</evidence>